<dbReference type="PANTHER" id="PTHR11647:SF1">
    <property type="entry name" value="COLLAPSIN RESPONSE MEDIATOR PROTEIN"/>
    <property type="match status" value="1"/>
</dbReference>
<dbReference type="AlphaFoldDB" id="A0A918K357"/>
<evidence type="ECO:0000256" key="2">
    <source>
        <dbReference type="PIRSR" id="PIRSR001238-1"/>
    </source>
</evidence>
<reference evidence="6" key="1">
    <citation type="journal article" date="2014" name="Int. J. Syst. Evol. Microbiol.">
        <title>Complete genome sequence of Corynebacterium casei LMG S-19264T (=DSM 44701T), isolated from a smear-ripened cheese.</title>
        <authorList>
            <consortium name="US DOE Joint Genome Institute (JGI-PGF)"/>
            <person name="Walter F."/>
            <person name="Albersmeier A."/>
            <person name="Kalinowski J."/>
            <person name="Ruckert C."/>
        </authorList>
    </citation>
    <scope>NUCLEOTIDE SEQUENCE</scope>
    <source>
        <strain evidence="6">KCTC 22169</strain>
    </source>
</reference>
<dbReference type="EC" id="3.4.19.-" evidence="1"/>
<evidence type="ECO:0000259" key="5">
    <source>
        <dbReference type="Pfam" id="PF01979"/>
    </source>
</evidence>
<dbReference type="GO" id="GO:0046872">
    <property type="term" value="F:metal ion binding"/>
    <property type="evidence" value="ECO:0007669"/>
    <property type="project" value="UniProtKB-KW"/>
</dbReference>
<dbReference type="Gene3D" id="3.20.20.140">
    <property type="entry name" value="Metal-dependent hydrolases"/>
    <property type="match status" value="1"/>
</dbReference>
<dbReference type="PIRSF" id="PIRSF001238">
    <property type="entry name" value="IadA"/>
    <property type="match status" value="1"/>
</dbReference>
<reference evidence="6" key="2">
    <citation type="submission" date="2020-09" db="EMBL/GenBank/DDBJ databases">
        <authorList>
            <person name="Sun Q."/>
            <person name="Kim S."/>
        </authorList>
    </citation>
    <scope>NUCLEOTIDE SEQUENCE</scope>
    <source>
        <strain evidence="6">KCTC 22169</strain>
    </source>
</reference>
<comment type="subcellular location">
    <subcellularLocation>
        <location evidence="1">Cytoplasm</location>
    </subcellularLocation>
</comment>
<dbReference type="InterPro" id="IPR050378">
    <property type="entry name" value="Metallo-dep_Hydrolases_sf"/>
</dbReference>
<keyword evidence="1" id="KW-0378">Hydrolase</keyword>
<comment type="similarity">
    <text evidence="1">Belongs to the peptidase M38 family.</text>
</comment>
<feature type="binding site" evidence="4">
    <location>
        <position position="225"/>
    </location>
    <ligand>
        <name>Zn(2+)</name>
        <dbReference type="ChEBI" id="CHEBI:29105"/>
        <label>2</label>
        <note>catalytic</note>
    </ligand>
</feature>
<comment type="cofactor">
    <cofactor evidence="1 4">
        <name>Zn(2+)</name>
        <dbReference type="ChEBI" id="CHEBI:29105"/>
    </cofactor>
    <text evidence="1 4">Binds 2 Zn(2+) ions per subunit.</text>
</comment>
<dbReference type="GO" id="GO:0006508">
    <property type="term" value="P:proteolysis"/>
    <property type="evidence" value="ECO:0007669"/>
    <property type="project" value="UniProtKB-KW"/>
</dbReference>
<dbReference type="GO" id="GO:0016810">
    <property type="term" value="F:hydrolase activity, acting on carbon-nitrogen (but not peptide) bonds"/>
    <property type="evidence" value="ECO:0007669"/>
    <property type="project" value="InterPro"/>
</dbReference>
<feature type="active site" description="Proton acceptor" evidence="2">
    <location>
        <position position="286"/>
    </location>
</feature>
<evidence type="ECO:0000256" key="4">
    <source>
        <dbReference type="PIRSR" id="PIRSR001238-3"/>
    </source>
</evidence>
<evidence type="ECO:0000256" key="3">
    <source>
        <dbReference type="PIRSR" id="PIRSR001238-2"/>
    </source>
</evidence>
<dbReference type="InterPro" id="IPR032466">
    <property type="entry name" value="Metal_Hydrolase"/>
</dbReference>
<name>A0A918K357_9GAMM</name>
<evidence type="ECO:0000256" key="1">
    <source>
        <dbReference type="PIRNR" id="PIRNR001238"/>
    </source>
</evidence>
<dbReference type="NCBIfam" id="TIGR01975">
    <property type="entry name" value="isoAsp_dipep"/>
    <property type="match status" value="1"/>
</dbReference>
<comment type="function">
    <text evidence="1">Catalyzes the hydrolytic cleavage of a subset of L-isoaspartyl (L-beta-aspartyl) dipeptides. Used to degrade proteins damaged by L-isoaspartyl residues formation.</text>
</comment>
<dbReference type="GO" id="GO:0008237">
    <property type="term" value="F:metallopeptidase activity"/>
    <property type="evidence" value="ECO:0007669"/>
    <property type="project" value="UniProtKB-KW"/>
</dbReference>
<gene>
    <name evidence="6" type="primary">iadA</name>
    <name evidence="6" type="ORF">GCM10007392_07480</name>
</gene>
<keyword evidence="7" id="KW-1185">Reference proteome</keyword>
<feature type="binding site" evidence="3">
    <location>
        <position position="164"/>
    </location>
    <ligand>
        <name>substrate</name>
    </ligand>
</feature>
<dbReference type="InterPro" id="IPR011059">
    <property type="entry name" value="Metal-dep_hydrolase_composite"/>
</dbReference>
<comment type="caution">
    <text evidence="6">The sequence shown here is derived from an EMBL/GenBank/DDBJ whole genome shotgun (WGS) entry which is preliminary data.</text>
</comment>
<comment type="PTM">
    <text evidence="1">Carboxylation allows a single lysine to coordinate two zinc ions.</text>
</comment>
<feature type="binding site" evidence="3">
    <location>
        <position position="100"/>
    </location>
    <ligand>
        <name>substrate</name>
    </ligand>
</feature>
<dbReference type="Gene3D" id="2.30.40.10">
    <property type="entry name" value="Urease, subunit C, domain 1"/>
    <property type="match status" value="1"/>
</dbReference>
<dbReference type="GO" id="GO:0005737">
    <property type="term" value="C:cytoplasm"/>
    <property type="evidence" value="ECO:0007669"/>
    <property type="project" value="UniProtKB-SubCell"/>
</dbReference>
<keyword evidence="1 4" id="KW-0862">Zinc</keyword>
<dbReference type="RefSeq" id="WP_189607156.1">
    <property type="nucleotide sequence ID" value="NZ_BMXR01000002.1"/>
</dbReference>
<dbReference type="EMBL" id="BMXR01000002">
    <property type="protein sequence ID" value="GGX43268.1"/>
    <property type="molecule type" value="Genomic_DNA"/>
</dbReference>
<feature type="binding site" evidence="3">
    <location>
        <position position="228"/>
    </location>
    <ligand>
        <name>substrate</name>
    </ligand>
</feature>
<accession>A0A918K357</accession>
<evidence type="ECO:0000313" key="7">
    <source>
        <dbReference type="Proteomes" id="UP000626148"/>
    </source>
</evidence>
<organism evidence="6 7">
    <name type="scientific">Saccharospirillum salsuginis</name>
    <dbReference type="NCBI Taxonomy" id="418750"/>
    <lineage>
        <taxon>Bacteria</taxon>
        <taxon>Pseudomonadati</taxon>
        <taxon>Pseudomonadota</taxon>
        <taxon>Gammaproteobacteria</taxon>
        <taxon>Oceanospirillales</taxon>
        <taxon>Saccharospirillaceae</taxon>
        <taxon>Saccharospirillum</taxon>
    </lineage>
</organism>
<proteinExistence type="inferred from homology"/>
<feature type="binding site" evidence="4">
    <location>
        <position position="64"/>
    </location>
    <ligand>
        <name>Zn(2+)</name>
        <dbReference type="ChEBI" id="CHEBI:29105"/>
        <label>1</label>
        <note>catalytic</note>
    </ligand>
</feature>
<protein>
    <recommendedName>
        <fullName evidence="1">Isoaspartyl dipeptidase</fullName>
        <ecNumber evidence="1">3.4.19.-</ecNumber>
    </recommendedName>
</protein>
<feature type="binding site" evidence="4">
    <location>
        <position position="196"/>
    </location>
    <ligand>
        <name>Zn(2+)</name>
        <dbReference type="ChEBI" id="CHEBI:29105"/>
        <label>2</label>
        <note>catalytic</note>
    </ligand>
</feature>
<keyword evidence="1" id="KW-0645">Protease</keyword>
<dbReference type="InterPro" id="IPR010229">
    <property type="entry name" value="Pept_M38_dipep"/>
</dbReference>
<feature type="binding site" evidence="3">
    <location>
        <position position="290"/>
    </location>
    <ligand>
        <name>substrate</name>
    </ligand>
</feature>
<dbReference type="Proteomes" id="UP000626148">
    <property type="component" value="Unassembled WGS sequence"/>
</dbReference>
<dbReference type="Pfam" id="PF01979">
    <property type="entry name" value="Amidohydro_1"/>
    <property type="match status" value="1"/>
</dbReference>
<keyword evidence="1" id="KW-0482">Metalloprotease</keyword>
<feature type="domain" description="Amidohydrolase-related" evidence="5">
    <location>
        <begin position="54"/>
        <end position="376"/>
    </location>
</feature>
<feature type="binding site" evidence="3">
    <location>
        <begin position="69"/>
        <end position="71"/>
    </location>
    <ligand>
        <name>substrate</name>
    </ligand>
</feature>
<keyword evidence="1 4" id="KW-0479">Metal-binding</keyword>
<dbReference type="PANTHER" id="PTHR11647">
    <property type="entry name" value="HYDRANTOINASE/DIHYDROPYRIMIDINASE FAMILY MEMBER"/>
    <property type="match status" value="1"/>
</dbReference>
<feature type="binding site" evidence="4">
    <location>
        <position position="286"/>
    </location>
    <ligand>
        <name>Zn(2+)</name>
        <dbReference type="ChEBI" id="CHEBI:29105"/>
        <label>1</label>
        <note>catalytic</note>
    </ligand>
</feature>
<feature type="binding site" evidence="3">
    <location>
        <position position="131"/>
    </location>
    <ligand>
        <name>substrate</name>
    </ligand>
</feature>
<dbReference type="SUPFAM" id="SSF51556">
    <property type="entry name" value="Metallo-dependent hydrolases"/>
    <property type="match status" value="1"/>
</dbReference>
<dbReference type="SUPFAM" id="SSF51338">
    <property type="entry name" value="Composite domain of metallo-dependent hydrolases"/>
    <property type="match status" value="1"/>
</dbReference>
<evidence type="ECO:0000313" key="6">
    <source>
        <dbReference type="EMBL" id="GGX43268.1"/>
    </source>
</evidence>
<dbReference type="GO" id="GO:0008798">
    <property type="term" value="F:beta-aspartyl-peptidase activity"/>
    <property type="evidence" value="ECO:0007669"/>
    <property type="project" value="InterPro"/>
</dbReference>
<sequence>MLTLIRGAQVLAPTDLGVQDVLIAGQRIVAMGESLSLQGSGVDIEVIDADGQYLTPGLVDTLSHITGGGGEGGFHTRTPAMEFSDAIRGGVTTVTGVLGTDAISRTLPDLLAKAAGLEAEGLTAVCHTGSYQVPVRTLTGSVQQDIMLIERFVGVGEVAIADHRGSQPSWRELARVGAEARVGGLLSGKAGIVSIHVGESEDYLSLLFEVAQNSDIPLSQYYPTHMNRSPGLIKDGLRFIKGGGTIDFTASHTPEILAAGEVKCASALKFALDRGADENRITFSTDGHASLPHFNKDGILESLKVGAMDAMLNEFRDAVLEEGVSISTALKAVTANPAAVLKLPNKGTLATGNDADLLLLDRDSLALKSVMAKGDWCLCDGELLKKGTFE</sequence>
<dbReference type="InterPro" id="IPR006680">
    <property type="entry name" value="Amidohydro-rel"/>
</dbReference>